<gene>
    <name evidence="2" type="ORF">E2L03_20070</name>
</gene>
<dbReference type="GO" id="GO:0003677">
    <property type="term" value="F:DNA binding"/>
    <property type="evidence" value="ECO:0007669"/>
    <property type="project" value="InterPro"/>
</dbReference>
<sequence>MSVLKILRLQNGFTIKIASQKIGISSTKYYEIETGTQTADLVTINKLANLFNVPAEKLFESVKFKAKEVEKVV</sequence>
<dbReference type="PROSITE" id="PS50943">
    <property type="entry name" value="HTH_CROC1"/>
    <property type="match status" value="1"/>
</dbReference>
<dbReference type="CDD" id="cd00093">
    <property type="entry name" value="HTH_XRE"/>
    <property type="match status" value="1"/>
</dbReference>
<dbReference type="InterPro" id="IPR010982">
    <property type="entry name" value="Lambda_DNA-bd_dom_sf"/>
</dbReference>
<protein>
    <submittedName>
        <fullName evidence="2">XRE family transcriptional regulator</fullName>
    </submittedName>
</protein>
<dbReference type="InterPro" id="IPR001387">
    <property type="entry name" value="Cro/C1-type_HTH"/>
</dbReference>
<dbReference type="SMART" id="SM00530">
    <property type="entry name" value="HTH_XRE"/>
    <property type="match status" value="1"/>
</dbReference>
<accession>A0A4Y7WES2</accession>
<dbReference type="RefSeq" id="WP_134260332.1">
    <property type="nucleotide sequence ID" value="NZ_LDIM01000012.1"/>
</dbReference>
<reference evidence="2 3" key="1">
    <citation type="submission" date="2019-03" db="EMBL/GenBank/DDBJ databases">
        <authorList>
            <person name="Liu G."/>
        </authorList>
    </citation>
    <scope>NUCLEOTIDE SEQUENCE [LARGE SCALE GENOMIC DNA]</scope>
    <source>
        <strain evidence="2 3">DSM 19099</strain>
    </source>
</reference>
<dbReference type="AlphaFoldDB" id="A0A4Y7WES2"/>
<name>A0A4Y7WES2_9BACI</name>
<evidence type="ECO:0000259" key="1">
    <source>
        <dbReference type="PROSITE" id="PS50943"/>
    </source>
</evidence>
<proteinExistence type="predicted"/>
<dbReference type="Pfam" id="PF12844">
    <property type="entry name" value="HTH_19"/>
    <property type="match status" value="1"/>
</dbReference>
<dbReference type="Proteomes" id="UP000298210">
    <property type="component" value="Unassembled WGS sequence"/>
</dbReference>
<dbReference type="EMBL" id="SNUX01000005">
    <property type="protein sequence ID" value="TES45682.1"/>
    <property type="molecule type" value="Genomic_DNA"/>
</dbReference>
<dbReference type="SUPFAM" id="SSF47413">
    <property type="entry name" value="lambda repressor-like DNA-binding domains"/>
    <property type="match status" value="1"/>
</dbReference>
<dbReference type="Gene3D" id="1.10.260.40">
    <property type="entry name" value="lambda repressor-like DNA-binding domains"/>
    <property type="match status" value="1"/>
</dbReference>
<evidence type="ECO:0000313" key="2">
    <source>
        <dbReference type="EMBL" id="TES45682.1"/>
    </source>
</evidence>
<evidence type="ECO:0000313" key="3">
    <source>
        <dbReference type="Proteomes" id="UP000298210"/>
    </source>
</evidence>
<feature type="domain" description="HTH cro/C1-type" evidence="1">
    <location>
        <begin position="4"/>
        <end position="58"/>
    </location>
</feature>
<organism evidence="2 3">
    <name type="scientific">Shouchella lehensis</name>
    <dbReference type="NCBI Taxonomy" id="300825"/>
    <lineage>
        <taxon>Bacteria</taxon>
        <taxon>Bacillati</taxon>
        <taxon>Bacillota</taxon>
        <taxon>Bacilli</taxon>
        <taxon>Bacillales</taxon>
        <taxon>Bacillaceae</taxon>
        <taxon>Shouchella</taxon>
    </lineage>
</organism>
<comment type="caution">
    <text evidence="2">The sequence shown here is derived from an EMBL/GenBank/DDBJ whole genome shotgun (WGS) entry which is preliminary data.</text>
</comment>